<sequence>MIYTLYAGKKCPLPIVNAEHMRRLEVRTGDGLSVGCWGLLLGDSVVLIDPDGRQKEMSTVVFGRATLNKDGSATLQYPSYSKYQP</sequence>
<dbReference type="KEGG" id="bcj:BCAL2969a"/>
<evidence type="ECO:0000313" key="2">
    <source>
        <dbReference type="Proteomes" id="UP000001035"/>
    </source>
</evidence>
<dbReference type="Proteomes" id="UP000001035">
    <property type="component" value="Chromosome 1"/>
</dbReference>
<reference evidence="1 2" key="1">
    <citation type="journal article" date="2009" name="J. Bacteriol.">
        <title>The genome of Burkholderia cenocepacia J2315, an epidemic pathogen of cystic fibrosis patients.</title>
        <authorList>
            <person name="Holden M.T."/>
            <person name="Seth-Smith H.M."/>
            <person name="Crossman L.C."/>
            <person name="Sebaihia M."/>
            <person name="Bentley S.D."/>
            <person name="Cerdeno-Tarraga A.M."/>
            <person name="Thomson N.R."/>
            <person name="Bason N."/>
            <person name="Quail M.A."/>
            <person name="Sharp S."/>
            <person name="Cherevach I."/>
            <person name="Churcher C."/>
            <person name="Goodhead I."/>
            <person name="Hauser H."/>
            <person name="Holroyd N."/>
            <person name="Mungall K."/>
            <person name="Scott P."/>
            <person name="Walker D."/>
            <person name="White B."/>
            <person name="Rose H."/>
            <person name="Iversen P."/>
            <person name="Mil-Homens D."/>
            <person name="Rocha E.P."/>
            <person name="Fialho A.M."/>
            <person name="Baldwin A."/>
            <person name="Dowson C."/>
            <person name="Barrell B.G."/>
            <person name="Govan J.R."/>
            <person name="Vandamme P."/>
            <person name="Hart C.A."/>
            <person name="Mahenthiralingam E."/>
            <person name="Parkhill J."/>
        </authorList>
    </citation>
    <scope>NUCLEOTIDE SEQUENCE [LARGE SCALE GENOMIC DNA]</scope>
    <source>
        <strain evidence="2">ATCC BAA-245 / DSM 16553 / LMG 16656 / NCTC 13227 / J2315 / CF5610</strain>
    </source>
</reference>
<evidence type="ECO:0000313" key="1">
    <source>
        <dbReference type="EMBL" id="CAR53284.1"/>
    </source>
</evidence>
<dbReference type="AlphaFoldDB" id="B4EB66"/>
<organism evidence="1 2">
    <name type="scientific">Burkholderia cenocepacia (strain ATCC BAA-245 / DSM 16553 / LMG 16656 / NCTC 13227 / J2315 / CF5610)</name>
    <name type="common">Burkholderia cepacia (strain J2315)</name>
    <dbReference type="NCBI Taxonomy" id="216591"/>
    <lineage>
        <taxon>Bacteria</taxon>
        <taxon>Pseudomonadati</taxon>
        <taxon>Pseudomonadota</taxon>
        <taxon>Betaproteobacteria</taxon>
        <taxon>Burkholderiales</taxon>
        <taxon>Burkholderiaceae</taxon>
        <taxon>Burkholderia</taxon>
        <taxon>Burkholderia cepacia complex</taxon>
    </lineage>
</organism>
<protein>
    <submittedName>
        <fullName evidence="1">Uncharacterized protein</fullName>
    </submittedName>
</protein>
<keyword evidence="2" id="KW-1185">Reference proteome</keyword>
<accession>B4EB66</accession>
<dbReference type="EMBL" id="AM747720">
    <property type="protein sequence ID" value="CAR53284.1"/>
    <property type="molecule type" value="Genomic_DNA"/>
</dbReference>
<name>B4EB66_BURCJ</name>
<gene>
    <name evidence="1" type="ORF">BCAL2969a</name>
</gene>
<proteinExistence type="predicted"/>
<dbReference type="HOGENOM" id="CLU_2506288_0_0_4"/>